<evidence type="ECO:0000259" key="1">
    <source>
        <dbReference type="Pfam" id="PF21686"/>
    </source>
</evidence>
<dbReference type="EMBL" id="DVOJ01000008">
    <property type="protein sequence ID" value="HIV01388.1"/>
    <property type="molecule type" value="Genomic_DNA"/>
</dbReference>
<dbReference type="InterPro" id="IPR014145">
    <property type="entry name" value="LigD_pol_dom"/>
</dbReference>
<dbReference type="Pfam" id="PF21686">
    <property type="entry name" value="LigD_Prim-Pol"/>
    <property type="match status" value="1"/>
</dbReference>
<evidence type="ECO:0000313" key="3">
    <source>
        <dbReference type="Proteomes" id="UP000886861"/>
    </source>
</evidence>
<dbReference type="EC" id="6.5.1.1" evidence="2"/>
<name>A0A9D1SY64_9FIRM</name>
<proteinExistence type="predicted"/>
<organism evidence="2 3">
    <name type="scientific">Candidatus Caccopulliclostridium gallistercoris</name>
    <dbReference type="NCBI Taxonomy" id="2840719"/>
    <lineage>
        <taxon>Bacteria</taxon>
        <taxon>Bacillati</taxon>
        <taxon>Bacillota</taxon>
        <taxon>Clostridia</taxon>
        <taxon>Candidatus Caccopulliclostridium</taxon>
    </lineage>
</organism>
<dbReference type="InterPro" id="IPR052171">
    <property type="entry name" value="NHEJ_LigD"/>
</dbReference>
<dbReference type="AlphaFoldDB" id="A0A9D1SY64"/>
<protein>
    <submittedName>
        <fullName evidence="2">Non-homologous end-joining DNA ligase</fullName>
        <ecNumber evidence="2">6.5.1.1</ecNumber>
    </submittedName>
</protein>
<keyword evidence="2" id="KW-0436">Ligase</keyword>
<evidence type="ECO:0000313" key="2">
    <source>
        <dbReference type="EMBL" id="HIV01388.1"/>
    </source>
</evidence>
<comment type="caution">
    <text evidence="2">The sequence shown here is derived from an EMBL/GenBank/DDBJ whole genome shotgun (WGS) entry which is preliminary data.</text>
</comment>
<reference evidence="2" key="2">
    <citation type="journal article" date="2021" name="PeerJ">
        <title>Extensive microbial diversity within the chicken gut microbiome revealed by metagenomics and culture.</title>
        <authorList>
            <person name="Gilroy R."/>
            <person name="Ravi A."/>
            <person name="Getino M."/>
            <person name="Pursley I."/>
            <person name="Horton D.L."/>
            <person name="Alikhan N.F."/>
            <person name="Baker D."/>
            <person name="Gharbi K."/>
            <person name="Hall N."/>
            <person name="Watson M."/>
            <person name="Adriaenssens E.M."/>
            <person name="Foster-Nyarko E."/>
            <person name="Jarju S."/>
            <person name="Secka A."/>
            <person name="Antonio M."/>
            <person name="Oren A."/>
            <person name="Chaudhuri R.R."/>
            <person name="La Ragione R."/>
            <person name="Hildebrand F."/>
            <person name="Pallen M.J."/>
        </authorList>
    </citation>
    <scope>NUCLEOTIDE SEQUENCE</scope>
    <source>
        <strain evidence="2">CHK186-9395</strain>
    </source>
</reference>
<dbReference type="GO" id="GO:0003910">
    <property type="term" value="F:DNA ligase (ATP) activity"/>
    <property type="evidence" value="ECO:0007669"/>
    <property type="project" value="UniProtKB-EC"/>
</dbReference>
<dbReference type="Proteomes" id="UP000886861">
    <property type="component" value="Unassembled WGS sequence"/>
</dbReference>
<dbReference type="Gene3D" id="3.90.920.10">
    <property type="entry name" value="DNA primase, PRIM domain"/>
    <property type="match status" value="1"/>
</dbReference>
<dbReference type="PANTHER" id="PTHR42705">
    <property type="entry name" value="BIFUNCTIONAL NON-HOMOLOGOUS END JOINING PROTEIN LIGD"/>
    <property type="match status" value="1"/>
</dbReference>
<dbReference type="PANTHER" id="PTHR42705:SF2">
    <property type="entry name" value="BIFUNCTIONAL NON-HOMOLOGOUS END JOINING PROTEIN LIGD"/>
    <property type="match status" value="1"/>
</dbReference>
<gene>
    <name evidence="2" type="primary">ligD</name>
    <name evidence="2" type="ORF">IAA62_02405</name>
</gene>
<sequence length="277" mass="32169">MNFEITNPDKIIYPKEKITKKDVVLYYSRLAKYMLPFLKDRPISVIRCLSGINGECFFKKHPKTERKHIKTFFMGGDTENDEYFYLTKEEDIVFQAQMGTIEFHIWANKVNKLNSPDIMTFDLDPDEKLPLETLRDGAKKLKSVLDELKLKSYLKTSGGKGYHVLVPFKKSLSYQKFSEFSRRVAELMESLYPNLFTSNIRKATRKNKIFLDWQRNTKGATCVAPYSLRARSGAKVSMPIAWKNIDKIAPNEIDIFSGVKGKNVWQDFFNLSQELSN</sequence>
<accession>A0A9D1SY64</accession>
<feature type="domain" description="DNA ligase D polymerase" evidence="1">
    <location>
        <begin position="19"/>
        <end position="252"/>
    </location>
</feature>
<reference evidence="2" key="1">
    <citation type="submission" date="2020-10" db="EMBL/GenBank/DDBJ databases">
        <authorList>
            <person name="Gilroy R."/>
        </authorList>
    </citation>
    <scope>NUCLEOTIDE SEQUENCE</scope>
    <source>
        <strain evidence="2">CHK186-9395</strain>
    </source>
</reference>
<dbReference type="NCBIfam" id="TIGR02778">
    <property type="entry name" value="ligD_pol"/>
    <property type="match status" value="1"/>
</dbReference>